<evidence type="ECO:0000259" key="5">
    <source>
        <dbReference type="PROSITE" id="PS50977"/>
    </source>
</evidence>
<evidence type="ECO:0000256" key="1">
    <source>
        <dbReference type="ARBA" id="ARBA00023015"/>
    </source>
</evidence>
<dbReference type="EMBL" id="JQCA01000022">
    <property type="protein sequence ID" value="KRO04882.1"/>
    <property type="molecule type" value="Genomic_DNA"/>
</dbReference>
<keyword evidence="3" id="KW-0804">Transcription</keyword>
<dbReference type="InterPro" id="IPR036271">
    <property type="entry name" value="Tet_transcr_reg_TetR-rel_C_sf"/>
</dbReference>
<organism evidence="6 7">
    <name type="scientific">Levilactobacillus paucivorans</name>
    <dbReference type="NCBI Taxonomy" id="616990"/>
    <lineage>
        <taxon>Bacteria</taxon>
        <taxon>Bacillati</taxon>
        <taxon>Bacillota</taxon>
        <taxon>Bacilli</taxon>
        <taxon>Lactobacillales</taxon>
        <taxon>Lactobacillaceae</taxon>
        <taxon>Levilactobacillus</taxon>
    </lineage>
</organism>
<evidence type="ECO:0000256" key="4">
    <source>
        <dbReference type="PROSITE-ProRule" id="PRU00335"/>
    </source>
</evidence>
<comment type="caution">
    <text evidence="6">The sequence shown here is derived from an EMBL/GenBank/DDBJ whole genome shotgun (WGS) entry which is preliminary data.</text>
</comment>
<dbReference type="Gene3D" id="1.10.10.60">
    <property type="entry name" value="Homeodomain-like"/>
    <property type="match status" value="1"/>
</dbReference>
<evidence type="ECO:0000256" key="2">
    <source>
        <dbReference type="ARBA" id="ARBA00023125"/>
    </source>
</evidence>
<dbReference type="SUPFAM" id="SSF46689">
    <property type="entry name" value="Homeodomain-like"/>
    <property type="match status" value="1"/>
</dbReference>
<dbReference type="InterPro" id="IPR011075">
    <property type="entry name" value="TetR_C"/>
</dbReference>
<dbReference type="GO" id="GO:0000976">
    <property type="term" value="F:transcription cis-regulatory region binding"/>
    <property type="evidence" value="ECO:0007669"/>
    <property type="project" value="TreeGrafter"/>
</dbReference>
<dbReference type="Proteomes" id="UP000051906">
    <property type="component" value="Unassembled WGS sequence"/>
</dbReference>
<feature type="domain" description="HTH tetR-type" evidence="5">
    <location>
        <begin position="11"/>
        <end position="71"/>
    </location>
</feature>
<name>A0A0R2LZR1_9LACO</name>
<dbReference type="PANTHER" id="PTHR30055">
    <property type="entry name" value="HTH-TYPE TRANSCRIPTIONAL REGULATOR RUTR"/>
    <property type="match status" value="1"/>
</dbReference>
<protein>
    <submittedName>
        <fullName evidence="6">Transcriptional regulator</fullName>
    </submittedName>
</protein>
<keyword evidence="1" id="KW-0805">Transcription regulation</keyword>
<evidence type="ECO:0000313" key="7">
    <source>
        <dbReference type="Proteomes" id="UP000051906"/>
    </source>
</evidence>
<dbReference type="SUPFAM" id="SSF48498">
    <property type="entry name" value="Tetracyclin repressor-like, C-terminal domain"/>
    <property type="match status" value="1"/>
</dbReference>
<evidence type="ECO:0000256" key="3">
    <source>
        <dbReference type="ARBA" id="ARBA00023163"/>
    </source>
</evidence>
<dbReference type="PATRIC" id="fig|616990.3.peg.834"/>
<dbReference type="Pfam" id="PF16859">
    <property type="entry name" value="TetR_C_11"/>
    <property type="match status" value="1"/>
</dbReference>
<dbReference type="STRING" id="616990.IV54_GL000771"/>
<dbReference type="Gene3D" id="1.10.357.10">
    <property type="entry name" value="Tetracycline Repressor, domain 2"/>
    <property type="match status" value="1"/>
</dbReference>
<gene>
    <name evidence="6" type="ORF">IV54_GL000771</name>
</gene>
<proteinExistence type="predicted"/>
<dbReference type="OrthoDB" id="9796019at2"/>
<dbReference type="GO" id="GO:0003700">
    <property type="term" value="F:DNA-binding transcription factor activity"/>
    <property type="evidence" value="ECO:0007669"/>
    <property type="project" value="TreeGrafter"/>
</dbReference>
<dbReference type="PROSITE" id="PS50977">
    <property type="entry name" value="HTH_TETR_2"/>
    <property type="match status" value="1"/>
</dbReference>
<keyword evidence="2 4" id="KW-0238">DNA-binding</keyword>
<dbReference type="InterPro" id="IPR009057">
    <property type="entry name" value="Homeodomain-like_sf"/>
</dbReference>
<keyword evidence="7" id="KW-1185">Reference proteome</keyword>
<dbReference type="InterPro" id="IPR001647">
    <property type="entry name" value="HTH_TetR"/>
</dbReference>
<reference evidence="6 7" key="1">
    <citation type="journal article" date="2015" name="Genome Announc.">
        <title>Expanding the biotechnology potential of lactobacilli through comparative genomics of 213 strains and associated genera.</title>
        <authorList>
            <person name="Sun Z."/>
            <person name="Harris H.M."/>
            <person name="McCann A."/>
            <person name="Guo C."/>
            <person name="Argimon S."/>
            <person name="Zhang W."/>
            <person name="Yang X."/>
            <person name="Jeffery I.B."/>
            <person name="Cooney J.C."/>
            <person name="Kagawa T.F."/>
            <person name="Liu W."/>
            <person name="Song Y."/>
            <person name="Salvetti E."/>
            <person name="Wrobel A."/>
            <person name="Rasinkangas P."/>
            <person name="Parkhill J."/>
            <person name="Rea M.C."/>
            <person name="O'Sullivan O."/>
            <person name="Ritari J."/>
            <person name="Douillard F.P."/>
            <person name="Paul Ross R."/>
            <person name="Yang R."/>
            <person name="Briner A.E."/>
            <person name="Felis G.E."/>
            <person name="de Vos W.M."/>
            <person name="Barrangou R."/>
            <person name="Klaenhammer T.R."/>
            <person name="Caufield P.W."/>
            <person name="Cui Y."/>
            <person name="Zhang H."/>
            <person name="O'Toole P.W."/>
        </authorList>
    </citation>
    <scope>NUCLEOTIDE SEQUENCE [LARGE SCALE GENOMIC DNA]</scope>
    <source>
        <strain evidence="6 7">DSM 22467</strain>
    </source>
</reference>
<evidence type="ECO:0000313" key="6">
    <source>
        <dbReference type="EMBL" id="KRO04882.1"/>
    </source>
</evidence>
<feature type="DNA-binding region" description="H-T-H motif" evidence="4">
    <location>
        <begin position="34"/>
        <end position="53"/>
    </location>
</feature>
<dbReference type="AlphaFoldDB" id="A0A0R2LZR1"/>
<dbReference type="Pfam" id="PF00440">
    <property type="entry name" value="TetR_N"/>
    <property type="match status" value="1"/>
</dbReference>
<dbReference type="RefSeq" id="WP_057877628.1">
    <property type="nucleotide sequence ID" value="NZ_JQCA01000022.1"/>
</dbReference>
<sequence>MAEKKKRRRGAELEAAILTAAWDQLQAKGYRDLTIEGVAAAAATTKTVLYRRWPDKARLVIAALSKFGEMPSYQGVDTGSLRGDLLDLFGQMAAVLAKLRMGTLRGILADRLDKLDLGQLMGKANTSHTVKELIHPMLDRAAARGEIASADQPERVVTLPGVLLINEVIGQRQLTVAAQVAIVDEILLPVFQSVAAK</sequence>
<dbReference type="InterPro" id="IPR050109">
    <property type="entry name" value="HTH-type_TetR-like_transc_reg"/>
</dbReference>
<dbReference type="PANTHER" id="PTHR30055:SF148">
    <property type="entry name" value="TETR-FAMILY TRANSCRIPTIONAL REGULATOR"/>
    <property type="match status" value="1"/>
</dbReference>
<accession>A0A0R2LZR1</accession>